<dbReference type="InterPro" id="IPR037401">
    <property type="entry name" value="SnoaL-like"/>
</dbReference>
<evidence type="ECO:0000313" key="3">
    <source>
        <dbReference type="Proteomes" id="UP000184048"/>
    </source>
</evidence>
<evidence type="ECO:0000259" key="1">
    <source>
        <dbReference type="Pfam" id="PF12680"/>
    </source>
</evidence>
<dbReference type="SUPFAM" id="SSF54427">
    <property type="entry name" value="NTF2-like"/>
    <property type="match status" value="1"/>
</dbReference>
<dbReference type="PANTHER" id="PTHR41252:SF1">
    <property type="entry name" value="BLR2505 PROTEIN"/>
    <property type="match status" value="1"/>
</dbReference>
<evidence type="ECO:0000313" key="2">
    <source>
        <dbReference type="EMBL" id="SHF52872.1"/>
    </source>
</evidence>
<proteinExistence type="predicted"/>
<accession>A0A1M5CEL8</accession>
<name>A0A1M5CEL8_9BACT</name>
<dbReference type="Gene3D" id="3.10.450.50">
    <property type="match status" value="1"/>
</dbReference>
<dbReference type="AlphaFoldDB" id="A0A1M5CEL8"/>
<reference evidence="2 3" key="1">
    <citation type="submission" date="2016-11" db="EMBL/GenBank/DDBJ databases">
        <authorList>
            <person name="Jaros S."/>
            <person name="Januszkiewicz K."/>
            <person name="Wedrychowicz H."/>
        </authorList>
    </citation>
    <scope>NUCLEOTIDE SEQUENCE [LARGE SCALE GENOMIC DNA]</scope>
    <source>
        <strain evidence="2 3">DSM 18119</strain>
    </source>
</reference>
<dbReference type="Proteomes" id="UP000184048">
    <property type="component" value="Unassembled WGS sequence"/>
</dbReference>
<gene>
    <name evidence="2" type="ORF">SAMN02745131_02893</name>
</gene>
<feature type="domain" description="SnoaL-like" evidence="1">
    <location>
        <begin position="15"/>
        <end position="120"/>
    </location>
</feature>
<dbReference type="EMBL" id="FQUU01000012">
    <property type="protein sequence ID" value="SHF52872.1"/>
    <property type="molecule type" value="Genomic_DNA"/>
</dbReference>
<dbReference type="InterPro" id="IPR032710">
    <property type="entry name" value="NTF2-like_dom_sf"/>
</dbReference>
<dbReference type="RefSeq" id="WP_175546084.1">
    <property type="nucleotide sequence ID" value="NZ_FQUU01000012.1"/>
</dbReference>
<dbReference type="STRING" id="1121884.SAMN02745131_02893"/>
<organism evidence="2 3">
    <name type="scientific">Flavisolibacter ginsengisoli DSM 18119</name>
    <dbReference type="NCBI Taxonomy" id="1121884"/>
    <lineage>
        <taxon>Bacteria</taxon>
        <taxon>Pseudomonadati</taxon>
        <taxon>Bacteroidota</taxon>
        <taxon>Chitinophagia</taxon>
        <taxon>Chitinophagales</taxon>
        <taxon>Chitinophagaceae</taxon>
        <taxon>Flavisolibacter</taxon>
    </lineage>
</organism>
<protein>
    <recommendedName>
        <fullName evidence="1">SnoaL-like domain-containing protein</fullName>
    </recommendedName>
</protein>
<keyword evidence="3" id="KW-1185">Reference proteome</keyword>
<dbReference type="Pfam" id="PF12680">
    <property type="entry name" value="SnoaL_2"/>
    <property type="match status" value="1"/>
</dbReference>
<dbReference type="PANTHER" id="PTHR41252">
    <property type="entry name" value="BLR2505 PROTEIN"/>
    <property type="match status" value="1"/>
</dbReference>
<sequence length="136" mass="15316">METSIATRSNLQIIQQAFNDFAKGNIPAIIDTLAEDVRWGSFKIPGAAMSGNFFGKEGVQEFFKHLDEQIRFSVFEPREFIVQGDSIIVLGHQAGIVKSTGKSFDHDWCLSFKMKDSKVQSYFAFTDSYEQAKAFS</sequence>